<name>A0ABU5NBA1_9RICK</name>
<evidence type="ECO:0000313" key="2">
    <source>
        <dbReference type="Proteomes" id="UP001291687"/>
    </source>
</evidence>
<proteinExistence type="predicted"/>
<evidence type="ECO:0000313" key="1">
    <source>
        <dbReference type="EMBL" id="MEA0970444.1"/>
    </source>
</evidence>
<keyword evidence="2" id="KW-1185">Reference proteome</keyword>
<accession>A0ABU5NBA1</accession>
<dbReference type="EMBL" id="JARJFB010000018">
    <property type="protein sequence ID" value="MEA0970444.1"/>
    <property type="molecule type" value="Genomic_DNA"/>
</dbReference>
<dbReference type="Proteomes" id="UP001291687">
    <property type="component" value="Unassembled WGS sequence"/>
</dbReference>
<dbReference type="RefSeq" id="WP_322776348.1">
    <property type="nucleotide sequence ID" value="NZ_JARJFB010000018.1"/>
</dbReference>
<comment type="caution">
    <text evidence="1">The sequence shown here is derived from an EMBL/GenBank/DDBJ whole genome shotgun (WGS) entry which is preliminary data.</text>
</comment>
<protein>
    <submittedName>
        <fullName evidence="1">Uncharacterized protein</fullName>
    </submittedName>
</protein>
<reference evidence="1 2" key="1">
    <citation type="submission" date="2023-03" db="EMBL/GenBank/DDBJ databases">
        <title>Host association and intracellularity evolved multiple times independently in the Rickettsiales.</title>
        <authorList>
            <person name="Castelli M."/>
            <person name="Nardi T."/>
            <person name="Gammuto L."/>
            <person name="Bellinzona G."/>
            <person name="Sabaneyeva E."/>
            <person name="Potekhin A."/>
            <person name="Serra V."/>
            <person name="Petroni G."/>
            <person name="Sassera D."/>
        </authorList>
    </citation>
    <scope>NUCLEOTIDE SEQUENCE [LARGE SCALE GENOMIC DNA]</scope>
    <source>
        <strain evidence="1 2">Sr 2-6</strain>
    </source>
</reference>
<sequence length="45" mass="5196">MSKKKEGTTEKVKEKEDKLSIALRKNLQRRKVVKGAKKKLEIGNE</sequence>
<gene>
    <name evidence="1" type="ORF">Megvenef_00409</name>
</gene>
<organism evidence="1 2">
    <name type="scientific">Candidatus Megaera venefica</name>
    <dbReference type="NCBI Taxonomy" id="2055910"/>
    <lineage>
        <taxon>Bacteria</taxon>
        <taxon>Pseudomonadati</taxon>
        <taxon>Pseudomonadota</taxon>
        <taxon>Alphaproteobacteria</taxon>
        <taxon>Rickettsiales</taxon>
        <taxon>Rickettsiaceae</taxon>
        <taxon>Candidatus Megaera</taxon>
    </lineage>
</organism>